<dbReference type="Proteomes" id="UP000017090">
    <property type="component" value="Unassembled WGS sequence"/>
</dbReference>
<evidence type="ECO:0000259" key="1">
    <source>
        <dbReference type="SMART" id="SM00471"/>
    </source>
</evidence>
<dbReference type="EMBL" id="AWXA01000006">
    <property type="protein sequence ID" value="ERT62294.1"/>
    <property type="molecule type" value="Genomic_DNA"/>
</dbReference>
<dbReference type="STRING" id="1111454.HMPREF1250_0575"/>
<sequence length="254" mass="29215">MVAISREEVRNKFNTYLSRFDQTDEAIRLKLVHSFKVGGLCACITESLGLPRSDVDLVWLIGLLHDIGRFEQVRRYHTFVDGHSMDHAGYGASYLFSEGHIRDFLSDDAADDIIREAVGQHSAYRLEVDLTERQRLFCQIVRDADKIDIFRVYAVYAFGKKNMLHVNISDLETSAVSEPVMEAARRRKAVPAELAQTTIDFYVGMLCLYFELVYPISPEIVREQGNYRKLLAVHSRNEETEERLNELHRLIGEV</sequence>
<dbReference type="RefSeq" id="WP_023052752.1">
    <property type="nucleotide sequence ID" value="NZ_AWXA01000006.1"/>
</dbReference>
<feature type="domain" description="HD/PDEase" evidence="1">
    <location>
        <begin position="26"/>
        <end position="159"/>
    </location>
</feature>
<keyword evidence="3" id="KW-1185">Reference proteome</keyword>
<proteinExistence type="predicted"/>
<evidence type="ECO:0000313" key="2">
    <source>
        <dbReference type="EMBL" id="ERT62294.1"/>
    </source>
</evidence>
<dbReference type="InterPro" id="IPR003607">
    <property type="entry name" value="HD/PDEase_dom"/>
</dbReference>
<evidence type="ECO:0000313" key="3">
    <source>
        <dbReference type="Proteomes" id="UP000017090"/>
    </source>
</evidence>
<dbReference type="CDD" id="cd00077">
    <property type="entry name" value="HDc"/>
    <property type="match status" value="1"/>
</dbReference>
<accession>U7UTR6</accession>
<dbReference type="eggNOG" id="COG2206">
    <property type="taxonomic scope" value="Bacteria"/>
</dbReference>
<name>U7UTR6_9FIRM</name>
<dbReference type="SMART" id="SM00471">
    <property type="entry name" value="HDc"/>
    <property type="match status" value="1"/>
</dbReference>
<dbReference type="InterPro" id="IPR006674">
    <property type="entry name" value="HD_domain"/>
</dbReference>
<gene>
    <name evidence="2" type="ORF">HMPREF1250_0575</name>
</gene>
<comment type="caution">
    <text evidence="2">The sequence shown here is derived from an EMBL/GenBank/DDBJ whole genome shotgun (WGS) entry which is preliminary data.</text>
</comment>
<dbReference type="Pfam" id="PF01966">
    <property type="entry name" value="HD"/>
    <property type="match status" value="1"/>
</dbReference>
<dbReference type="Gene3D" id="1.10.3210.10">
    <property type="entry name" value="Hypothetical protein af1432"/>
    <property type="match status" value="1"/>
</dbReference>
<protein>
    <submittedName>
        <fullName evidence="2">HD domain protein</fullName>
    </submittedName>
</protein>
<organism evidence="2 3">
    <name type="scientific">Megasphaera vaginalis</name>
    <name type="common">ex Srinivasan et al. 2021</name>
    <dbReference type="NCBI Taxonomy" id="1111454"/>
    <lineage>
        <taxon>Bacteria</taxon>
        <taxon>Bacillati</taxon>
        <taxon>Bacillota</taxon>
        <taxon>Negativicutes</taxon>
        <taxon>Veillonellales</taxon>
        <taxon>Veillonellaceae</taxon>
        <taxon>Megasphaera</taxon>
    </lineage>
</organism>
<dbReference type="SUPFAM" id="SSF109604">
    <property type="entry name" value="HD-domain/PDEase-like"/>
    <property type="match status" value="1"/>
</dbReference>
<dbReference type="AlphaFoldDB" id="U7UTR6"/>
<reference evidence="2 3" key="1">
    <citation type="submission" date="2013-09" db="EMBL/GenBank/DDBJ databases">
        <authorList>
            <person name="Durkin A.S."/>
            <person name="Haft D.R."/>
            <person name="McCorrison J."/>
            <person name="Torralba M."/>
            <person name="Gillis M."/>
            <person name="Haft D.H."/>
            <person name="Methe B."/>
            <person name="Sutton G."/>
            <person name="Nelson K.E."/>
        </authorList>
    </citation>
    <scope>NUCLEOTIDE SEQUENCE [LARGE SCALE GENOMIC DNA]</scope>
    <source>
        <strain evidence="2 3">BV3C16-1</strain>
    </source>
</reference>
<dbReference type="PATRIC" id="fig|1111454.3.peg.241"/>